<dbReference type="RefSeq" id="WP_059253168.1">
    <property type="nucleotide sequence ID" value="NZ_JAKKZF010000036.1"/>
</dbReference>
<evidence type="ECO:0000313" key="2">
    <source>
        <dbReference type="Proteomes" id="UP001299012"/>
    </source>
</evidence>
<proteinExistence type="predicted"/>
<dbReference type="EMBL" id="JAKKZF010000036">
    <property type="protein sequence ID" value="MCG0064055.1"/>
    <property type="molecule type" value="Genomic_DNA"/>
</dbReference>
<sequence length="149" mass="16707">MLRVVYEATTDIAPGRLVQIQETRGRVSVKLRQGVTADEYIPQLNAALKDFVSQCSWFQIWRGKIISANSPDSPLTVQYEADSNVDRKQAVQIREHRGVVRLHICPDLTSEELALAVNKPIELFLAGGQWFQLWQGEIVTMEEPGSTAA</sequence>
<name>A0ABS9JET2_9ACTN</name>
<organism evidence="1 2">
    <name type="scientific">Streptomyces tricolor</name>
    <dbReference type="NCBI Taxonomy" id="68277"/>
    <lineage>
        <taxon>Bacteria</taxon>
        <taxon>Bacillati</taxon>
        <taxon>Actinomycetota</taxon>
        <taxon>Actinomycetes</taxon>
        <taxon>Kitasatosporales</taxon>
        <taxon>Streptomycetaceae</taxon>
        <taxon>Streptomyces</taxon>
        <taxon>Streptomyces violaceoruber group</taxon>
    </lineage>
</organism>
<accession>A0ABS9JET2</accession>
<comment type="caution">
    <text evidence="1">The sequence shown here is derived from an EMBL/GenBank/DDBJ whole genome shotgun (WGS) entry which is preliminary data.</text>
</comment>
<protein>
    <submittedName>
        <fullName evidence="1">Uncharacterized protein</fullName>
    </submittedName>
</protein>
<keyword evidence="2" id="KW-1185">Reference proteome</keyword>
<reference evidence="1 2" key="1">
    <citation type="submission" date="2022-01" db="EMBL/GenBank/DDBJ databases">
        <title>Draft Genome Sequences of Seven Type Strains of the Genus Streptomyces.</title>
        <authorList>
            <person name="Aziz S."/>
            <person name="Coretto E."/>
            <person name="Chronakova A."/>
            <person name="Sproer C."/>
            <person name="Huber K."/>
            <person name="Nouioui I."/>
            <person name="Gross H."/>
        </authorList>
    </citation>
    <scope>NUCLEOTIDE SEQUENCE [LARGE SCALE GENOMIC DNA]</scope>
    <source>
        <strain evidence="1 2">DSM 41685</strain>
    </source>
</reference>
<evidence type="ECO:0000313" key="1">
    <source>
        <dbReference type="EMBL" id="MCG0064055.1"/>
    </source>
</evidence>
<gene>
    <name evidence="1" type="ORF">L0F81_12300</name>
</gene>
<dbReference type="Proteomes" id="UP001299012">
    <property type="component" value="Unassembled WGS sequence"/>
</dbReference>